<feature type="compositionally biased region" description="Basic and acidic residues" evidence="1">
    <location>
        <begin position="1"/>
        <end position="16"/>
    </location>
</feature>
<feature type="transmembrane region" description="Helical" evidence="2">
    <location>
        <begin position="1016"/>
        <end position="1034"/>
    </location>
</feature>
<proteinExistence type="predicted"/>
<evidence type="ECO:0000256" key="1">
    <source>
        <dbReference type="SAM" id="MobiDB-lite"/>
    </source>
</evidence>
<feature type="transmembrane region" description="Helical" evidence="2">
    <location>
        <begin position="307"/>
        <end position="328"/>
    </location>
</feature>
<dbReference type="OrthoDB" id="10533964at2759"/>
<keyword evidence="2" id="KW-0812">Transmembrane</keyword>
<feature type="compositionally biased region" description="Low complexity" evidence="1">
    <location>
        <begin position="58"/>
        <end position="74"/>
    </location>
</feature>
<feature type="transmembrane region" description="Helical" evidence="2">
    <location>
        <begin position="674"/>
        <end position="696"/>
    </location>
</feature>
<dbReference type="AlphaFoldDB" id="A0A0K2UHW0"/>
<feature type="transmembrane region" description="Helical" evidence="2">
    <location>
        <begin position="980"/>
        <end position="1004"/>
    </location>
</feature>
<feature type="region of interest" description="Disordered" evidence="1">
    <location>
        <begin position="1"/>
        <end position="43"/>
    </location>
</feature>
<feature type="transmembrane region" description="Helical" evidence="2">
    <location>
        <begin position="798"/>
        <end position="818"/>
    </location>
</feature>
<dbReference type="EMBL" id="HACA01020473">
    <property type="protein sequence ID" value="CDW37834.1"/>
    <property type="molecule type" value="Transcribed_RNA"/>
</dbReference>
<organism evidence="3">
    <name type="scientific">Lepeophtheirus salmonis</name>
    <name type="common">Salmon louse</name>
    <name type="synonym">Caligus salmonis</name>
    <dbReference type="NCBI Taxonomy" id="72036"/>
    <lineage>
        <taxon>Eukaryota</taxon>
        <taxon>Metazoa</taxon>
        <taxon>Ecdysozoa</taxon>
        <taxon>Arthropoda</taxon>
        <taxon>Crustacea</taxon>
        <taxon>Multicrustacea</taxon>
        <taxon>Hexanauplia</taxon>
        <taxon>Copepoda</taxon>
        <taxon>Siphonostomatoida</taxon>
        <taxon>Caligidae</taxon>
        <taxon>Lepeophtheirus</taxon>
    </lineage>
</organism>
<accession>A0A0K2UHW0</accession>
<feature type="transmembrane region" description="Helical" evidence="2">
    <location>
        <begin position="149"/>
        <end position="173"/>
    </location>
</feature>
<evidence type="ECO:0000256" key="2">
    <source>
        <dbReference type="SAM" id="Phobius"/>
    </source>
</evidence>
<evidence type="ECO:0000313" key="3">
    <source>
        <dbReference type="EMBL" id="CDW37834.1"/>
    </source>
</evidence>
<keyword evidence="2" id="KW-1133">Transmembrane helix</keyword>
<feature type="transmembrane region" description="Helical" evidence="2">
    <location>
        <begin position="942"/>
        <end position="960"/>
    </location>
</feature>
<feature type="transmembrane region" description="Helical" evidence="2">
    <location>
        <begin position="474"/>
        <end position="499"/>
    </location>
</feature>
<feature type="transmembrane region" description="Helical" evidence="2">
    <location>
        <begin position="340"/>
        <end position="367"/>
    </location>
</feature>
<feature type="transmembrane region" description="Helical" evidence="2">
    <location>
        <begin position="118"/>
        <end position="137"/>
    </location>
</feature>
<feature type="region of interest" description="Disordered" evidence="1">
    <location>
        <begin position="58"/>
        <end position="80"/>
    </location>
</feature>
<protein>
    <submittedName>
        <fullName evidence="3">Uncharacterized protein</fullName>
    </submittedName>
</protein>
<feature type="transmembrane region" description="Helical" evidence="2">
    <location>
        <begin position="238"/>
        <end position="256"/>
    </location>
</feature>
<keyword evidence="2" id="KW-0472">Membrane</keyword>
<feature type="transmembrane region" description="Helical" evidence="2">
    <location>
        <begin position="640"/>
        <end position="662"/>
    </location>
</feature>
<feature type="transmembrane region" description="Helical" evidence="2">
    <location>
        <begin position="725"/>
        <end position="747"/>
    </location>
</feature>
<sequence length="1068" mass="121043">MMDNSDIKIDEKEKNGATELSTNEINAQIRRRKKETPEPLSDEIKERLLDMKILRFSSASKRGSSSSSSSSSSDSESDTDDEVKFITFDDGEDGKLPTSPTEFKPNPKMNTFVGFLRLANYVGAVCAVFGIVLSVFWHDELNYKENVPIAGVLLAASCVQILYLVIVAILVMIDSIATVTFRWKEYGELCQSQTDATSIVFLFCESRWAWRLITGFIISSAISLKVSKLVVPPYDVRWYVGLIFCNVISSILGYIISKFPWHGVAWLYDRFKDDNVEDKGDKWIKPVKVKDETTKKRTIILDAVFNWIDRIFIVALNIIALTLFLYTIVYRSTNTADPEFWFVIGGTISLSFLTLFSLSYNVILCILTNFDSKKKIPSVWKFVAPYVLTCSAKFLMDTNLERELGYTEGEFILIQRSFEDARETTALLWPILMVLALLLFSIEMARKYCHKDRAVGCWNFLLLNMKEEGINKKIIRFFDTAGSLFALSGLIFGITSLFVDQYDLVFDPEGIVKDIVNGCKMFQVSFRPVKNILQEIIKVLDKKFTCSDVYKTLGAGSAAALFASFFPGASSVVTMGSRSAYYGVRAANALTNLSKKLKKSLNMMWQTMSIVRKLSVFTGKSLKKFVLANNSVTLTKLLPFLPPVILGIYVLFACFWPQRILFFTRSQRIRTIKGLVHTWFLSLGALIFSVLINTAIVDELTSLLNNNIPLATVTLERKLGWTLSMVASGLAMGSVVSYFISTIILYYQTKKDHANITNEELDWKKEVERRELVVVRTPLGAKYEKRTQLKYKKDRISGWNWILPILLCGIACGFGYLANIHPKLEMHREPKGVFGRILESVLSNFNDYEQNLKRVKGDAYDECLPYATFDEVLAESNILVNPVNKFFNETEKVLKPLRDIIRDAKKQIVTDIEDELLGGKIHDIWQTNDLKYVGFLLMAPRLVGLLILIFGGITSCIWLCQMKVYEPLEPIRIIRAYGKVAKFSILYVIGGQLALFNVISSFGVPFYHLNIRFGPGFVYDVVADCIMISVYIGMQNEFFFSIPRKKTTVTYTVSGISQTCGVERNTIL</sequence>
<feature type="transmembrane region" description="Helical" evidence="2">
    <location>
        <begin position="426"/>
        <end position="445"/>
    </location>
</feature>
<name>A0A0K2UHW0_LEPSM</name>
<reference evidence="3" key="1">
    <citation type="submission" date="2014-05" db="EMBL/GenBank/DDBJ databases">
        <authorList>
            <person name="Chronopoulou M."/>
        </authorList>
    </citation>
    <scope>NUCLEOTIDE SEQUENCE</scope>
    <source>
        <tissue evidence="3">Whole organism</tissue>
    </source>
</reference>